<sequence>MLVWDASSLFGRTRPDSDQRWGWKRDLTPQDHIRRAMSTAADVSIKTAIMGKKTFAMRILDCDKHIVSNLCRYCIFRVVITNNSMK</sequence>
<proteinExistence type="predicted"/>
<dbReference type="RefSeq" id="XP_024580795.1">
    <property type="nucleotide sequence ID" value="XM_024730527.1"/>
</dbReference>
<evidence type="ECO:0000313" key="2">
    <source>
        <dbReference type="Proteomes" id="UP000054928"/>
    </source>
</evidence>
<dbReference type="EMBL" id="CCYD01001204">
    <property type="protein sequence ID" value="CEG44426.1"/>
    <property type="molecule type" value="Genomic_DNA"/>
</dbReference>
<reference evidence="2" key="1">
    <citation type="submission" date="2014-09" db="EMBL/GenBank/DDBJ databases">
        <authorList>
            <person name="Sharma Rahul"/>
            <person name="Thines Marco"/>
        </authorList>
    </citation>
    <scope>NUCLEOTIDE SEQUENCE [LARGE SCALE GENOMIC DNA]</scope>
</reference>
<dbReference type="GeneID" id="36395849"/>
<keyword evidence="2" id="KW-1185">Reference proteome</keyword>
<name>A0A0P1ARX7_PLAHL</name>
<organism evidence="1 2">
    <name type="scientific">Plasmopara halstedii</name>
    <name type="common">Downy mildew of sunflower</name>
    <dbReference type="NCBI Taxonomy" id="4781"/>
    <lineage>
        <taxon>Eukaryota</taxon>
        <taxon>Sar</taxon>
        <taxon>Stramenopiles</taxon>
        <taxon>Oomycota</taxon>
        <taxon>Peronosporomycetes</taxon>
        <taxon>Peronosporales</taxon>
        <taxon>Peronosporaceae</taxon>
        <taxon>Plasmopara</taxon>
    </lineage>
</organism>
<protein>
    <submittedName>
        <fullName evidence="1">Uncharacterized protein</fullName>
    </submittedName>
</protein>
<accession>A0A0P1ARX7</accession>
<evidence type="ECO:0000313" key="1">
    <source>
        <dbReference type="EMBL" id="CEG44426.1"/>
    </source>
</evidence>
<dbReference type="Proteomes" id="UP000054928">
    <property type="component" value="Unassembled WGS sequence"/>
</dbReference>
<dbReference type="AlphaFoldDB" id="A0A0P1ARX7"/>